<proteinExistence type="predicted"/>
<organism evidence="2 3">
    <name type="scientific">Streptomyces synnematoformans</name>
    <dbReference type="NCBI Taxonomy" id="415721"/>
    <lineage>
        <taxon>Bacteria</taxon>
        <taxon>Bacillati</taxon>
        <taxon>Actinomycetota</taxon>
        <taxon>Actinomycetes</taxon>
        <taxon>Kitasatosporales</taxon>
        <taxon>Streptomycetaceae</taxon>
        <taxon>Streptomyces</taxon>
    </lineage>
</organism>
<reference evidence="2 3" key="1">
    <citation type="journal article" date="2019" name="Int. J. Syst. Evol. Microbiol.">
        <title>The Global Catalogue of Microorganisms (GCM) 10K type strain sequencing project: providing services to taxonomists for standard genome sequencing and annotation.</title>
        <authorList>
            <consortium name="The Broad Institute Genomics Platform"/>
            <consortium name="The Broad Institute Genome Sequencing Center for Infectious Disease"/>
            <person name="Wu L."/>
            <person name="Ma J."/>
        </authorList>
    </citation>
    <scope>NUCLEOTIDE SEQUENCE [LARGE SCALE GENOMIC DNA]</scope>
    <source>
        <strain evidence="2 3">JCM 15481</strain>
    </source>
</reference>
<evidence type="ECO:0000256" key="1">
    <source>
        <dbReference type="SAM" id="MobiDB-lite"/>
    </source>
</evidence>
<keyword evidence="3" id="KW-1185">Reference proteome</keyword>
<name>A0ABN2XBY9_9ACTN</name>
<evidence type="ECO:0000313" key="2">
    <source>
        <dbReference type="EMBL" id="GAA2107492.1"/>
    </source>
</evidence>
<evidence type="ECO:0000313" key="3">
    <source>
        <dbReference type="Proteomes" id="UP001500443"/>
    </source>
</evidence>
<protein>
    <submittedName>
        <fullName evidence="2">Uncharacterized protein</fullName>
    </submittedName>
</protein>
<sequence length="142" mass="15626">MPPKSTWQTSGRGALPGSPVPAGRAAARGGAWLLGQLDAEPLRQQRRHHPGVVLRGVRALFHVLEELLDDRYLDVVRQFPEFADEFLPGAVSEPFRDFPGIDGGRGFFIRVHGTAPYGLQRRGRVFVGLVNYGVARCGVRPE</sequence>
<feature type="region of interest" description="Disordered" evidence="1">
    <location>
        <begin position="1"/>
        <end position="22"/>
    </location>
</feature>
<feature type="compositionally biased region" description="Polar residues" evidence="1">
    <location>
        <begin position="1"/>
        <end position="11"/>
    </location>
</feature>
<dbReference type="RefSeq" id="WP_344286933.1">
    <property type="nucleotide sequence ID" value="NZ_BAAAPF010000003.1"/>
</dbReference>
<comment type="caution">
    <text evidence="2">The sequence shown here is derived from an EMBL/GenBank/DDBJ whole genome shotgun (WGS) entry which is preliminary data.</text>
</comment>
<gene>
    <name evidence="2" type="ORF">GCM10009802_02610</name>
</gene>
<accession>A0ABN2XBY9</accession>
<dbReference type="EMBL" id="BAAAPF010000003">
    <property type="protein sequence ID" value="GAA2107492.1"/>
    <property type="molecule type" value="Genomic_DNA"/>
</dbReference>
<dbReference type="Proteomes" id="UP001500443">
    <property type="component" value="Unassembled WGS sequence"/>
</dbReference>